<reference evidence="1" key="1">
    <citation type="journal article" date="2014" name="Genome Announc.">
        <title>Genome sequence of the yeast Cyberlindnera fabianii (Hansenula fabianii).</title>
        <authorList>
            <person name="Freel K.C."/>
            <person name="Sarilar V."/>
            <person name="Neuveglise C."/>
            <person name="Devillers H."/>
            <person name="Friedrich A."/>
            <person name="Schacherer J."/>
        </authorList>
    </citation>
    <scope>NUCLEOTIDE SEQUENCE</scope>
    <source>
        <strain evidence="1">YJS4271</strain>
    </source>
</reference>
<name>A0A061BDI6_CYBFA</name>
<organism evidence="1">
    <name type="scientific">Cyberlindnera fabianii</name>
    <name type="common">Yeast</name>
    <name type="synonym">Hansenula fabianii</name>
    <dbReference type="NCBI Taxonomy" id="36022"/>
    <lineage>
        <taxon>Eukaryota</taxon>
        <taxon>Fungi</taxon>
        <taxon>Dikarya</taxon>
        <taxon>Ascomycota</taxon>
        <taxon>Saccharomycotina</taxon>
        <taxon>Saccharomycetes</taxon>
        <taxon>Phaffomycetales</taxon>
        <taxon>Phaffomycetaceae</taxon>
        <taxon>Cyberlindnera</taxon>
    </lineage>
</organism>
<sequence>MLRLHRALHTSRACFQHAEPAAAAREEITAYLKYFKTPKDLRPLVYRKRNASELLSRDLWDPVAKERIVPLEPPSLPSKSALAKLFDSADSVDELYELREVMLNLARKPKYTTSYHIIAFLEKSAGLRKLPHALTYIYTQEHLRHVFDADVTNIILTYIYINPRKSLLNAISKAETAESKIGHKNQITDLLKASIYQKNGAQIPQALLEQITSAEALELPSLNTSKVQDGLAKQYRDKRAIYLQLNPIVRELSEAPVLKGISTVVAAKEFVSQFKQIQEKLETKDAFQSIINKSIFRRPRQPAAAQAEKPEAEA</sequence>
<dbReference type="VEuPathDB" id="FungiDB:BON22_1402"/>
<dbReference type="PhylomeDB" id="A0A061BDI6"/>
<dbReference type="AlphaFoldDB" id="A0A061BDI6"/>
<dbReference type="OrthoDB" id="4061106at2759"/>
<protein>
    <submittedName>
        <fullName evidence="1">CYFA0S16e01134g1_1</fullName>
    </submittedName>
</protein>
<dbReference type="EMBL" id="LK052901">
    <property type="protein sequence ID" value="CDR45013.1"/>
    <property type="molecule type" value="Genomic_DNA"/>
</dbReference>
<evidence type="ECO:0000313" key="1">
    <source>
        <dbReference type="EMBL" id="CDR45013.1"/>
    </source>
</evidence>
<proteinExistence type="predicted"/>
<accession>A0A061BDI6</accession>
<gene>
    <name evidence="1" type="ORF">CYFA0S_16e01134g</name>
</gene>